<accession>A0ABS0PPE6</accession>
<evidence type="ECO:0000259" key="1">
    <source>
        <dbReference type="Pfam" id="PF12697"/>
    </source>
</evidence>
<dbReference type="InterPro" id="IPR029058">
    <property type="entry name" value="AB_hydrolase_fold"/>
</dbReference>
<keyword evidence="3" id="KW-1185">Reference proteome</keyword>
<reference evidence="2 3" key="1">
    <citation type="submission" date="2020-07" db="EMBL/GenBank/DDBJ databases">
        <title>Bradyrhizobium diversity isolated from nodules of indigenous legumes of Western Australia.</title>
        <authorList>
            <person name="Klepa M.S."/>
        </authorList>
    </citation>
    <scope>NUCLEOTIDE SEQUENCE [LARGE SCALE GENOMIC DNA]</scope>
    <source>
        <strain evidence="2 3">CNPSo 4010</strain>
    </source>
</reference>
<evidence type="ECO:0000313" key="2">
    <source>
        <dbReference type="EMBL" id="MBH5398762.1"/>
    </source>
</evidence>
<dbReference type="GO" id="GO:0016787">
    <property type="term" value="F:hydrolase activity"/>
    <property type="evidence" value="ECO:0007669"/>
    <property type="project" value="UniProtKB-KW"/>
</dbReference>
<proteinExistence type="predicted"/>
<dbReference type="PRINTS" id="PR00111">
    <property type="entry name" value="ABHYDROLASE"/>
</dbReference>
<dbReference type="RefSeq" id="WP_197960034.1">
    <property type="nucleotide sequence ID" value="NZ_JACCHP010000007.1"/>
</dbReference>
<organism evidence="2 3">
    <name type="scientific">Bradyrhizobium agreste</name>
    <dbReference type="NCBI Taxonomy" id="2751811"/>
    <lineage>
        <taxon>Bacteria</taxon>
        <taxon>Pseudomonadati</taxon>
        <taxon>Pseudomonadota</taxon>
        <taxon>Alphaproteobacteria</taxon>
        <taxon>Hyphomicrobiales</taxon>
        <taxon>Nitrobacteraceae</taxon>
        <taxon>Bradyrhizobium</taxon>
    </lineage>
</organism>
<feature type="domain" description="AB hydrolase-1" evidence="1">
    <location>
        <begin position="31"/>
        <end position="266"/>
    </location>
</feature>
<dbReference type="EMBL" id="JACCHP010000007">
    <property type="protein sequence ID" value="MBH5398762.1"/>
    <property type="molecule type" value="Genomic_DNA"/>
</dbReference>
<dbReference type="Pfam" id="PF12697">
    <property type="entry name" value="Abhydrolase_6"/>
    <property type="match status" value="1"/>
</dbReference>
<name>A0ABS0PPE6_9BRAD</name>
<dbReference type="Gene3D" id="3.40.50.1820">
    <property type="entry name" value="alpha/beta hydrolase"/>
    <property type="match status" value="1"/>
</dbReference>
<evidence type="ECO:0000313" key="3">
    <source>
        <dbReference type="Proteomes" id="UP000807370"/>
    </source>
</evidence>
<protein>
    <submittedName>
        <fullName evidence="2">Alpha/beta hydrolase</fullName>
    </submittedName>
</protein>
<dbReference type="PANTHER" id="PTHR43689">
    <property type="entry name" value="HYDROLASE"/>
    <property type="match status" value="1"/>
</dbReference>
<comment type="caution">
    <text evidence="2">The sequence shown here is derived from an EMBL/GenBank/DDBJ whole genome shotgun (WGS) entry which is preliminary data.</text>
</comment>
<dbReference type="InterPro" id="IPR000073">
    <property type="entry name" value="AB_hydrolase_1"/>
</dbReference>
<gene>
    <name evidence="2" type="ORF">HZZ13_13310</name>
</gene>
<dbReference type="PANTHER" id="PTHR43689:SF8">
    <property type="entry name" value="ALPHA_BETA-HYDROLASES SUPERFAMILY PROTEIN"/>
    <property type="match status" value="1"/>
</dbReference>
<sequence length="276" mass="30925">MAVADWSLPERFAFRGHSIAWGVMGDGPPAVLLHGTPFSSSEWRRIAPLFAEQRRVYCFDLLGYGRSDKPAGDVSRGIQNELFAALYDHWGLHNPDLVAHDFGGSTALRAHLLNGLDYRSLMLIDPVAISPQGSPLVQAAKKYEKVFSSLPSYIHEAILRAYIGGAVANALREEEMTLYLAPWLGEEGQKAFWRQVAQMDDKYSQEVEWRYGEIRCPVAILWGEEDAWIPLRDGRELARRIPGAAFHAIPNAKHLVQEDAPEAIVSAVFGFWRPLN</sequence>
<dbReference type="Proteomes" id="UP000807370">
    <property type="component" value="Unassembled WGS sequence"/>
</dbReference>
<keyword evidence="2" id="KW-0378">Hydrolase</keyword>
<dbReference type="SUPFAM" id="SSF53474">
    <property type="entry name" value="alpha/beta-Hydrolases"/>
    <property type="match status" value="1"/>
</dbReference>